<dbReference type="KEGG" id="ach:Achl_4328"/>
<dbReference type="RefSeq" id="WP_012623296.1">
    <property type="nucleotide sequence ID" value="NC_011879.1"/>
</dbReference>
<geneLocation type="plasmid" evidence="1 2">
    <name>pACHL01</name>
</geneLocation>
<organism evidence="1 2">
    <name type="scientific">Pseudarthrobacter chlorophenolicus (strain ATCC 700700 / DSM 12829 / CIP 107037 / JCM 12360 / KCTC 9906 / NCIMB 13794 / A6)</name>
    <name type="common">Arthrobacter chlorophenolicus</name>
    <dbReference type="NCBI Taxonomy" id="452863"/>
    <lineage>
        <taxon>Bacteria</taxon>
        <taxon>Bacillati</taxon>
        <taxon>Actinomycetota</taxon>
        <taxon>Actinomycetes</taxon>
        <taxon>Micrococcales</taxon>
        <taxon>Micrococcaceae</taxon>
        <taxon>Pseudarthrobacter</taxon>
    </lineage>
</organism>
<name>B8HIN2_PSECP</name>
<keyword evidence="2" id="KW-1185">Reference proteome</keyword>
<dbReference type="Proteomes" id="UP000002505">
    <property type="component" value="Plasmid pACHL01"/>
</dbReference>
<evidence type="ECO:0000313" key="1">
    <source>
        <dbReference type="EMBL" id="ACL42279.1"/>
    </source>
</evidence>
<protein>
    <submittedName>
        <fullName evidence="1">Uncharacterized protein</fullName>
    </submittedName>
</protein>
<keyword evidence="1" id="KW-0614">Plasmid</keyword>
<gene>
    <name evidence="1" type="ordered locus">Achl_4328</name>
</gene>
<reference evidence="1" key="1">
    <citation type="submission" date="2009-01" db="EMBL/GenBank/DDBJ databases">
        <title>Complete sequence of plasmid1 of Arthrobacter chlorophenolicus A6.</title>
        <authorList>
            <consortium name="US DOE Joint Genome Institute"/>
            <person name="Lucas S."/>
            <person name="Copeland A."/>
            <person name="Lapidus A."/>
            <person name="Glavina del Rio T."/>
            <person name="Tice H."/>
            <person name="Bruce D."/>
            <person name="Goodwin L."/>
            <person name="Pitluck S."/>
            <person name="Goltsman E."/>
            <person name="Clum A."/>
            <person name="Larimer F."/>
            <person name="Land M."/>
            <person name="Hauser L."/>
            <person name="Kyrpides N."/>
            <person name="Mikhailova N."/>
            <person name="Jansson J."/>
            <person name="Richardson P."/>
        </authorList>
    </citation>
    <scope>NUCLEOTIDE SEQUENCE [LARGE SCALE GENOMIC DNA]</scope>
    <source>
        <strain evidence="1">A6</strain>
        <plasmid evidence="1">pACHL01</plasmid>
    </source>
</reference>
<dbReference type="AlphaFoldDB" id="B8HIN2"/>
<proteinExistence type="predicted"/>
<sequence>MPERKELSAAWVAGAEVPADIFGDVDSSDCPYDDPDLAAAWRDGTETLRDWDGRADLAANPYND</sequence>
<dbReference type="EMBL" id="CP001342">
    <property type="protein sequence ID" value="ACL42279.1"/>
    <property type="molecule type" value="Genomic_DNA"/>
</dbReference>
<evidence type="ECO:0000313" key="2">
    <source>
        <dbReference type="Proteomes" id="UP000002505"/>
    </source>
</evidence>
<accession>B8HIN2</accession>
<dbReference type="HOGENOM" id="CLU_2857925_0_0_11"/>